<dbReference type="EMBL" id="CM045880">
    <property type="protein sequence ID" value="KAI7937962.1"/>
    <property type="molecule type" value="Genomic_DNA"/>
</dbReference>
<name>A0ACC0DR75_9BASI</name>
<sequence>MQDRLKKWNDYTEVASLGTLDIAKRTQEKFTANVVKEMQNFPTGPPANLQKAATDMANSTKFINLRSSIRVLLALEASGPTEVLDAETVQERPDVLARAAAIQSNMCGKRSRKSRKRRHQVQEALEDGSDEEEKESSDDTALDSDHGKEEAERQLGESPYILNSCSVAR</sequence>
<comment type="caution">
    <text evidence="1">The sequence shown here is derived from an EMBL/GenBank/DDBJ whole genome shotgun (WGS) entry which is preliminary data.</text>
</comment>
<proteinExistence type="predicted"/>
<evidence type="ECO:0000313" key="1">
    <source>
        <dbReference type="EMBL" id="KAI7937962.1"/>
    </source>
</evidence>
<accession>A0ACC0DR75</accession>
<dbReference type="Proteomes" id="UP001060170">
    <property type="component" value="Chromosome 16"/>
</dbReference>
<reference evidence="2" key="1">
    <citation type="journal article" date="2018" name="BMC Genomics">
        <title>Genomic insights into host adaptation between the wheat stripe rust pathogen (Puccinia striiformis f. sp. tritici) and the barley stripe rust pathogen (Puccinia striiformis f. sp. hordei).</title>
        <authorList>
            <person name="Xia C."/>
            <person name="Wang M."/>
            <person name="Yin C."/>
            <person name="Cornejo O.E."/>
            <person name="Hulbert S.H."/>
            <person name="Chen X."/>
        </authorList>
    </citation>
    <scope>NUCLEOTIDE SEQUENCE [LARGE SCALE GENOMIC DNA]</scope>
    <source>
        <strain evidence="2">93-210</strain>
    </source>
</reference>
<keyword evidence="2" id="KW-1185">Reference proteome</keyword>
<reference evidence="2" key="2">
    <citation type="journal article" date="2018" name="Mol. Plant Microbe Interact.">
        <title>Genome sequence resources for the wheat stripe rust pathogen (Puccinia striiformis f. sp. tritici) and the barley stripe rust pathogen (Puccinia striiformis f. sp. hordei).</title>
        <authorList>
            <person name="Xia C."/>
            <person name="Wang M."/>
            <person name="Yin C."/>
            <person name="Cornejo O.E."/>
            <person name="Hulbert S.H."/>
            <person name="Chen X."/>
        </authorList>
    </citation>
    <scope>NUCLEOTIDE SEQUENCE [LARGE SCALE GENOMIC DNA]</scope>
    <source>
        <strain evidence="2">93-210</strain>
    </source>
</reference>
<organism evidence="1 2">
    <name type="scientific">Puccinia striiformis f. sp. tritici</name>
    <dbReference type="NCBI Taxonomy" id="168172"/>
    <lineage>
        <taxon>Eukaryota</taxon>
        <taxon>Fungi</taxon>
        <taxon>Dikarya</taxon>
        <taxon>Basidiomycota</taxon>
        <taxon>Pucciniomycotina</taxon>
        <taxon>Pucciniomycetes</taxon>
        <taxon>Pucciniales</taxon>
        <taxon>Pucciniaceae</taxon>
        <taxon>Puccinia</taxon>
    </lineage>
</organism>
<reference evidence="1 2" key="3">
    <citation type="journal article" date="2022" name="Microbiol. Spectr.">
        <title>Folding features and dynamics of 3D genome architecture in plant fungal pathogens.</title>
        <authorList>
            <person name="Xia C."/>
        </authorList>
    </citation>
    <scope>NUCLEOTIDE SEQUENCE [LARGE SCALE GENOMIC DNA]</scope>
    <source>
        <strain evidence="1 2">93-210</strain>
    </source>
</reference>
<protein>
    <submittedName>
        <fullName evidence="1">Uncharacterized protein</fullName>
    </submittedName>
</protein>
<evidence type="ECO:0000313" key="2">
    <source>
        <dbReference type="Proteomes" id="UP001060170"/>
    </source>
</evidence>
<gene>
    <name evidence="1" type="ORF">MJO28_014882</name>
</gene>